<keyword evidence="2" id="KW-1185">Reference proteome</keyword>
<organism evidence="1 2">
    <name type="scientific">Bacteroides acidifaciens</name>
    <dbReference type="NCBI Taxonomy" id="85831"/>
    <lineage>
        <taxon>Bacteria</taxon>
        <taxon>Pseudomonadati</taxon>
        <taxon>Bacteroidota</taxon>
        <taxon>Bacteroidia</taxon>
        <taxon>Bacteroidales</taxon>
        <taxon>Bacteroidaceae</taxon>
        <taxon>Bacteroides</taxon>
    </lineage>
</organism>
<evidence type="ECO:0000313" key="2">
    <source>
        <dbReference type="Proteomes" id="UP000305751"/>
    </source>
</evidence>
<dbReference type="NCBIfam" id="TIGR02221">
    <property type="entry name" value="cas_TM1812"/>
    <property type="match status" value="1"/>
</dbReference>
<name>A0A4S2AWZ8_9BACE</name>
<sequence>MNRKVFISVLGTGFYSSCSYVKGDFISSETRFVQQATMEYVDVAHWGVDDAVFILLTDGSRKNNWDMEITSRKNFRTNEVESYKSLQAVLKEMNLPCLVHDISIPDGKNEEEMWQIFTKLFDVLDSGDELYFDLTHSFRYLPMLILVFGNYAKFLKDTTVKHISYGNYEARDLLMNQAPIIDLLPLVALQEWTFAAANFKNFGKMGDLTTSIVSVTNRWSIATKQERRVKESIINLKNNINEFEKRIVTCRGRELLKGDAVNAVKQHIDMALDSSFPQPIKEILRSLKDGIMQFSNESVDNLRYAINWCIKYNMVQQAYTLGQESIITILCEKMKAVNPFAPTEEKEFRSYIAAILGINVKYVNDEKEWNITLTRHRLLSRAFFSLEWVKQLRKPYGKMTANRNQINHAGFLGTVSATLIIKQLQETIEACFSILDQSLEMPTVPKMGEKLLINLSNHPYALWEQKQRDAAEVYGECVDLPFPNIEPSYDETEIERLAKEYFDKIQKMRGDRRLTVHVMGEFTFSCSLIEKLRKNGIKCIASCAERQVEIVDNSIKQVVFNFERFREYGCK</sequence>
<dbReference type="AlphaFoldDB" id="A0A4S2AWZ8"/>
<dbReference type="EMBL" id="SRZA01000016">
    <property type="protein sequence ID" value="TGY06047.1"/>
    <property type="molecule type" value="Genomic_DNA"/>
</dbReference>
<proteinExistence type="predicted"/>
<evidence type="ECO:0000313" key="1">
    <source>
        <dbReference type="EMBL" id="TGY06047.1"/>
    </source>
</evidence>
<dbReference type="InterPro" id="IPR013383">
    <property type="entry name" value="CRISPR-assoc_prot_DxTHG_CS"/>
</dbReference>
<dbReference type="NCBIfam" id="TIGR02549">
    <property type="entry name" value="CRISPR_DxTHG"/>
    <property type="match status" value="1"/>
</dbReference>
<gene>
    <name evidence="1" type="ORF">E5356_07470</name>
</gene>
<dbReference type="RefSeq" id="WP_136014019.1">
    <property type="nucleotide sequence ID" value="NZ_CAJTBC010000024.1"/>
</dbReference>
<dbReference type="CDD" id="cd09732">
    <property type="entry name" value="Csx1_III-U"/>
    <property type="match status" value="1"/>
</dbReference>
<reference evidence="1 2" key="1">
    <citation type="submission" date="2019-04" db="EMBL/GenBank/DDBJ databases">
        <title>Microbes associate with the intestines of laboratory mice.</title>
        <authorList>
            <person name="Navarre W."/>
            <person name="Wong E."/>
            <person name="Huang K."/>
            <person name="Tropini C."/>
            <person name="Ng K."/>
            <person name="Yu B."/>
        </authorList>
    </citation>
    <scope>NUCLEOTIDE SEQUENCE [LARGE SCALE GENOMIC DNA]</scope>
    <source>
        <strain evidence="1 2">NM70_E10</strain>
    </source>
</reference>
<protein>
    <submittedName>
        <fullName evidence="1">TIGR02221 family CRISPR-associated protein</fullName>
    </submittedName>
</protein>
<comment type="caution">
    <text evidence="1">The sequence shown here is derived from an EMBL/GenBank/DDBJ whole genome shotgun (WGS) entry which is preliminary data.</text>
</comment>
<dbReference type="InterPro" id="IPR011742">
    <property type="entry name" value="CRISPR-assoc_prot_TM1812"/>
</dbReference>
<accession>A0A4S2AWZ8</accession>
<dbReference type="Proteomes" id="UP000305751">
    <property type="component" value="Unassembled WGS sequence"/>
</dbReference>